<feature type="transmembrane region" description="Helical" evidence="7">
    <location>
        <begin position="258"/>
        <end position="280"/>
    </location>
</feature>
<evidence type="ECO:0000256" key="3">
    <source>
        <dbReference type="ARBA" id="ARBA00022475"/>
    </source>
</evidence>
<feature type="transmembrane region" description="Helical" evidence="7">
    <location>
        <begin position="287"/>
        <end position="304"/>
    </location>
</feature>
<feature type="transmembrane region" description="Helical" evidence="7">
    <location>
        <begin position="80"/>
        <end position="101"/>
    </location>
</feature>
<proteinExistence type="predicted"/>
<dbReference type="InterPro" id="IPR020846">
    <property type="entry name" value="MFS_dom"/>
</dbReference>
<dbReference type="Pfam" id="PF05977">
    <property type="entry name" value="MFS_3"/>
    <property type="match status" value="1"/>
</dbReference>
<evidence type="ECO:0000256" key="7">
    <source>
        <dbReference type="SAM" id="Phobius"/>
    </source>
</evidence>
<dbReference type="Proteomes" id="UP001595420">
    <property type="component" value="Unassembled WGS sequence"/>
</dbReference>
<feature type="transmembrane region" description="Helical" evidence="7">
    <location>
        <begin position="140"/>
        <end position="161"/>
    </location>
</feature>
<evidence type="ECO:0000256" key="2">
    <source>
        <dbReference type="ARBA" id="ARBA00022448"/>
    </source>
</evidence>
<sequence>MQLPSALTPLRHPAFRMLWLANLCSNTGMWMQNTGAGWLMTSLAPSPLMVSMVQVASLLPVFLLALPAGALADIVDRRRFLIFAQAWIAGAGTLLAILAWTGQLGPWGLVALTFAIGVGTAMNSPAWAATTPETVPRQDLTGAIVLNGIGFNLSRTIGPALGGFTVAAAGAEATFALNAVSFLVVILALVLWKREAPRASLPKEHFLSAIRAGLGYTRASPVLRGIMLRGFVFFLFAAVLWGLLPLLVRQQLGLGPEWFGIMLAAMGIGAVGAGFLLPSLRARLDRSGTVTAAAVLTGAALVLLGQATHWAVAMLAMLLYGVGWLAGASTLQASAQLSVPSWVRARAIGIYQLVTFGGLTLGAGFGGWGGESFGIGYAMGLSGVLCAVTGLLVRRYPIEAPSAELAGQAGDASPPAVPRPEPAAQSLAALLNDDSGRVLEAVRYRIDPADRAAFLAAMAACRQVRLRSGAQGWRLYEDVAHPELWVELWLMESWTEHLREEERMTEWDRSILARAAALHRGSAAPEAARYLNVMPGLPG</sequence>
<keyword evidence="2" id="KW-0813">Transport</keyword>
<dbReference type="PROSITE" id="PS50850">
    <property type="entry name" value="MFS"/>
    <property type="match status" value="1"/>
</dbReference>
<evidence type="ECO:0000313" key="10">
    <source>
        <dbReference type="Proteomes" id="UP001595420"/>
    </source>
</evidence>
<dbReference type="PANTHER" id="PTHR23513:SF11">
    <property type="entry name" value="STAPHYLOFERRIN A TRANSPORTER"/>
    <property type="match status" value="1"/>
</dbReference>
<feature type="transmembrane region" description="Helical" evidence="7">
    <location>
        <begin position="374"/>
        <end position="393"/>
    </location>
</feature>
<dbReference type="PANTHER" id="PTHR23513">
    <property type="entry name" value="INTEGRAL MEMBRANE EFFLUX PROTEIN-RELATED"/>
    <property type="match status" value="1"/>
</dbReference>
<protein>
    <submittedName>
        <fullName evidence="9">MFS transporter</fullName>
    </submittedName>
</protein>
<feature type="transmembrane region" description="Helical" evidence="7">
    <location>
        <begin position="226"/>
        <end position="246"/>
    </location>
</feature>
<keyword evidence="4 7" id="KW-0812">Transmembrane</keyword>
<accession>A0ABV7BV86</accession>
<dbReference type="InterPro" id="IPR010290">
    <property type="entry name" value="TM_effector"/>
</dbReference>
<comment type="caution">
    <text evidence="9">The sequence shown here is derived from an EMBL/GenBank/DDBJ whole genome shotgun (WGS) entry which is preliminary data.</text>
</comment>
<keyword evidence="6 7" id="KW-0472">Membrane</keyword>
<comment type="subcellular location">
    <subcellularLocation>
        <location evidence="1">Cell membrane</location>
        <topology evidence="1">Multi-pass membrane protein</topology>
    </subcellularLocation>
</comment>
<keyword evidence="5 7" id="KW-1133">Transmembrane helix</keyword>
<dbReference type="RefSeq" id="WP_216837745.1">
    <property type="nucleotide sequence ID" value="NZ_JAFNJS010000005.1"/>
</dbReference>
<keyword evidence="3" id="KW-1003">Cell membrane</keyword>
<feature type="transmembrane region" description="Helical" evidence="7">
    <location>
        <begin position="173"/>
        <end position="192"/>
    </location>
</feature>
<name>A0ABV7BV86_9PROT</name>
<feature type="transmembrane region" description="Helical" evidence="7">
    <location>
        <begin position="48"/>
        <end position="68"/>
    </location>
</feature>
<feature type="transmembrane region" description="Helical" evidence="7">
    <location>
        <begin position="310"/>
        <end position="327"/>
    </location>
</feature>
<evidence type="ECO:0000256" key="5">
    <source>
        <dbReference type="ARBA" id="ARBA00022989"/>
    </source>
</evidence>
<dbReference type="CDD" id="cd06173">
    <property type="entry name" value="MFS_MefA_like"/>
    <property type="match status" value="1"/>
</dbReference>
<dbReference type="EMBL" id="JBHRSB010000005">
    <property type="protein sequence ID" value="MFC3001657.1"/>
    <property type="molecule type" value="Genomic_DNA"/>
</dbReference>
<feature type="transmembrane region" description="Helical" evidence="7">
    <location>
        <begin position="348"/>
        <end position="368"/>
    </location>
</feature>
<feature type="domain" description="Major facilitator superfamily (MFS) profile" evidence="8">
    <location>
        <begin position="14"/>
        <end position="401"/>
    </location>
</feature>
<evidence type="ECO:0000256" key="4">
    <source>
        <dbReference type="ARBA" id="ARBA00022692"/>
    </source>
</evidence>
<evidence type="ECO:0000256" key="6">
    <source>
        <dbReference type="ARBA" id="ARBA00023136"/>
    </source>
</evidence>
<reference evidence="10" key="1">
    <citation type="journal article" date="2019" name="Int. J. Syst. Evol. Microbiol.">
        <title>The Global Catalogue of Microorganisms (GCM) 10K type strain sequencing project: providing services to taxonomists for standard genome sequencing and annotation.</title>
        <authorList>
            <consortium name="The Broad Institute Genomics Platform"/>
            <consortium name="The Broad Institute Genome Sequencing Center for Infectious Disease"/>
            <person name="Wu L."/>
            <person name="Ma J."/>
        </authorList>
    </citation>
    <scope>NUCLEOTIDE SEQUENCE [LARGE SCALE GENOMIC DNA]</scope>
    <source>
        <strain evidence="10">CGMCC 1.16855</strain>
    </source>
</reference>
<evidence type="ECO:0000259" key="8">
    <source>
        <dbReference type="PROSITE" id="PS50850"/>
    </source>
</evidence>
<keyword evidence="10" id="KW-1185">Reference proteome</keyword>
<gene>
    <name evidence="9" type="ORF">ACFOD3_17255</name>
</gene>
<evidence type="ECO:0000313" key="9">
    <source>
        <dbReference type="EMBL" id="MFC3001657.1"/>
    </source>
</evidence>
<evidence type="ECO:0000256" key="1">
    <source>
        <dbReference type="ARBA" id="ARBA00004651"/>
    </source>
</evidence>
<feature type="transmembrane region" description="Helical" evidence="7">
    <location>
        <begin position="107"/>
        <end position="128"/>
    </location>
</feature>
<organism evidence="9 10">
    <name type="scientific">Falsiroseomonas tokyonensis</name>
    <dbReference type="NCBI Taxonomy" id="430521"/>
    <lineage>
        <taxon>Bacteria</taxon>
        <taxon>Pseudomonadati</taxon>
        <taxon>Pseudomonadota</taxon>
        <taxon>Alphaproteobacteria</taxon>
        <taxon>Acetobacterales</taxon>
        <taxon>Roseomonadaceae</taxon>
        <taxon>Falsiroseomonas</taxon>
    </lineage>
</organism>